<dbReference type="PANTHER" id="PTHR13806">
    <property type="entry name" value="FLOTILLIN-RELATED"/>
    <property type="match status" value="1"/>
</dbReference>
<keyword evidence="3 6" id="KW-0472">Membrane</keyword>
<keyword evidence="6" id="KW-1133">Transmembrane helix</keyword>
<evidence type="ECO:0000256" key="5">
    <source>
        <dbReference type="SAM" id="MobiDB-lite"/>
    </source>
</evidence>
<proteinExistence type="inferred from homology"/>
<dbReference type="SUPFAM" id="SSF117892">
    <property type="entry name" value="Band 7/SPFH domain"/>
    <property type="match status" value="1"/>
</dbReference>
<evidence type="ECO:0000313" key="7">
    <source>
        <dbReference type="EMBL" id="ARJ06410.1"/>
    </source>
</evidence>
<keyword evidence="6" id="KW-0812">Transmembrane</keyword>
<dbReference type="PANTHER" id="PTHR13806:SF46">
    <property type="entry name" value="FLOTILLIN-1-RELATED"/>
    <property type="match status" value="1"/>
</dbReference>
<feature type="compositionally biased region" description="Low complexity" evidence="5">
    <location>
        <begin position="518"/>
        <end position="540"/>
    </location>
</feature>
<reference evidence="7 8" key="1">
    <citation type="submission" date="2017-04" db="EMBL/GenBank/DDBJ databases">
        <authorList>
            <person name="Afonso C.L."/>
            <person name="Miller P.J."/>
            <person name="Scott M.A."/>
            <person name="Spackman E."/>
            <person name="Goraichik I."/>
            <person name="Dimitrov K.M."/>
            <person name="Suarez D.L."/>
            <person name="Swayne D.E."/>
        </authorList>
    </citation>
    <scope>NUCLEOTIDE SEQUENCE [LARGE SCALE GENOMIC DNA]</scope>
    <source>
        <strain evidence="8">XA(T)</strain>
    </source>
</reference>
<dbReference type="CDD" id="cd03399">
    <property type="entry name" value="SPFH_flotillin"/>
    <property type="match status" value="1"/>
</dbReference>
<name>A0A1X9LWI8_9MICO</name>
<dbReference type="EMBL" id="CP020715">
    <property type="protein sequence ID" value="ARJ06410.1"/>
    <property type="molecule type" value="Genomic_DNA"/>
</dbReference>
<dbReference type="Proteomes" id="UP000192775">
    <property type="component" value="Chromosome"/>
</dbReference>
<comment type="subcellular location">
    <subcellularLocation>
        <location evidence="1">Membrane</location>
    </subcellularLocation>
</comment>
<keyword evidence="8" id="KW-1185">Reference proteome</keyword>
<accession>A0A1X9LWI8</accession>
<feature type="transmembrane region" description="Helical" evidence="6">
    <location>
        <begin position="6"/>
        <end position="31"/>
    </location>
</feature>
<evidence type="ECO:0000256" key="6">
    <source>
        <dbReference type="SAM" id="Phobius"/>
    </source>
</evidence>
<dbReference type="KEGG" id="cphy:B5808_15205"/>
<evidence type="ECO:0000256" key="2">
    <source>
        <dbReference type="ARBA" id="ARBA00007161"/>
    </source>
</evidence>
<feature type="coiled-coil region" evidence="4">
    <location>
        <begin position="327"/>
        <end position="419"/>
    </location>
</feature>
<dbReference type="Pfam" id="PF15975">
    <property type="entry name" value="Flot"/>
    <property type="match status" value="1"/>
</dbReference>
<dbReference type="STRING" id="1619308.B5808_15205"/>
<evidence type="ECO:0000256" key="3">
    <source>
        <dbReference type="ARBA" id="ARBA00023136"/>
    </source>
</evidence>
<dbReference type="GO" id="GO:0072659">
    <property type="term" value="P:protein localization to plasma membrane"/>
    <property type="evidence" value="ECO:0007669"/>
    <property type="project" value="TreeGrafter"/>
</dbReference>
<dbReference type="RefSeq" id="WP_085020548.1">
    <property type="nucleotide sequence ID" value="NZ_BMHD01000001.1"/>
</dbReference>
<dbReference type="AlphaFoldDB" id="A0A1X9LWI8"/>
<evidence type="ECO:0000256" key="1">
    <source>
        <dbReference type="ARBA" id="ARBA00004370"/>
    </source>
</evidence>
<dbReference type="Gene3D" id="3.30.479.30">
    <property type="entry name" value="Band 7 domain"/>
    <property type="match status" value="1"/>
</dbReference>
<dbReference type="GO" id="GO:0005886">
    <property type="term" value="C:plasma membrane"/>
    <property type="evidence" value="ECO:0007669"/>
    <property type="project" value="TreeGrafter"/>
</dbReference>
<evidence type="ECO:0000256" key="4">
    <source>
        <dbReference type="SAM" id="Coils"/>
    </source>
</evidence>
<sequence length="540" mass="56099">MVAAAALGTVLTIAAIAVGVIIVLIVVITLLRGIKVAKPDEAIIVTSRQRAVKPGETALEETENAGQRVVFGSRVFVKPIVEAHFKLSLRSRQLNVQATAQTRDAITIRVNAVAVVKVGGSESMVRAAAQRFLNQQDQIETSTEEVLSGSVRSIVGQLTVTEIITNRQALQGQVLEAVRESLDVQGLQIDTLQIKEIDDDNGYIRDLGRAEAARVKQVAEIAESVARQASEEARIAAEQAVAEQQRKLDLRNAEIQKETDKARAEASAAKPLAEAISQQEVISQQEITAGKRVGLRKQELDAEIRAVADAEAYSVEKKAQATAAANIAAANAERDRRKAAAEAFEAEGVSERNRRRSAAEALEAEGVAEKNRRIAAAEALRAEGEAEAAAIQVKGTAEAEATRAKAEALEERAEDLLRQEIIGQLPAIVRAASEPLSAISNMTVIAGEGGSGSGSSAATGAVSASVATQLATSMQLIRDLVGVDVAEIITGRATGAATGEAIGKALAGAGASAGAGAGSRRSAGATAADSSAGTSDAPKV</sequence>
<dbReference type="InterPro" id="IPR001107">
    <property type="entry name" value="Band_7"/>
</dbReference>
<feature type="region of interest" description="Disordered" evidence="5">
    <location>
        <begin position="510"/>
        <end position="540"/>
    </location>
</feature>
<keyword evidence="4" id="KW-0175">Coiled coil</keyword>
<organism evidence="7 8">
    <name type="scientific">Cnuibacter physcomitrellae</name>
    <dbReference type="NCBI Taxonomy" id="1619308"/>
    <lineage>
        <taxon>Bacteria</taxon>
        <taxon>Bacillati</taxon>
        <taxon>Actinomycetota</taxon>
        <taxon>Actinomycetes</taxon>
        <taxon>Micrococcales</taxon>
        <taxon>Microbacteriaceae</taxon>
        <taxon>Cnuibacter</taxon>
    </lineage>
</organism>
<gene>
    <name evidence="7" type="ORF">B5808_15205</name>
</gene>
<evidence type="ECO:0000313" key="8">
    <source>
        <dbReference type="Proteomes" id="UP000192775"/>
    </source>
</evidence>
<comment type="similarity">
    <text evidence="2">Belongs to the band 7/mec-2 family. Flotillin subfamily.</text>
</comment>
<dbReference type="Pfam" id="PF01145">
    <property type="entry name" value="Band_7"/>
    <property type="match status" value="1"/>
</dbReference>
<dbReference type="InterPro" id="IPR036013">
    <property type="entry name" value="Band_7/SPFH_dom_sf"/>
</dbReference>
<protein>
    <submittedName>
        <fullName evidence="7">Uncharacterized protein</fullName>
    </submittedName>
</protein>
<dbReference type="InterPro" id="IPR027705">
    <property type="entry name" value="Flotillin_fam"/>
</dbReference>
<dbReference type="SMART" id="SM00244">
    <property type="entry name" value="PHB"/>
    <property type="match status" value="1"/>
</dbReference>
<dbReference type="InterPro" id="IPR031905">
    <property type="entry name" value="Flotillin_C"/>
</dbReference>
<dbReference type="GO" id="GO:0002020">
    <property type="term" value="F:protease binding"/>
    <property type="evidence" value="ECO:0007669"/>
    <property type="project" value="TreeGrafter"/>
</dbReference>